<accession>A0A9D3YCJ9</accession>
<evidence type="ECO:0000313" key="1">
    <source>
        <dbReference type="EMBL" id="KAH3696646.1"/>
    </source>
</evidence>
<evidence type="ECO:0000313" key="2">
    <source>
        <dbReference type="Proteomes" id="UP000828390"/>
    </source>
</evidence>
<dbReference type="EMBL" id="JAIWYP010000016">
    <property type="protein sequence ID" value="KAH3696646.1"/>
    <property type="molecule type" value="Genomic_DNA"/>
</dbReference>
<keyword evidence="2" id="KW-1185">Reference proteome</keyword>
<protein>
    <submittedName>
        <fullName evidence="1">Uncharacterized protein</fullName>
    </submittedName>
</protein>
<gene>
    <name evidence="1" type="ORF">DPMN_084122</name>
</gene>
<reference evidence="1" key="2">
    <citation type="submission" date="2020-11" db="EMBL/GenBank/DDBJ databases">
        <authorList>
            <person name="McCartney M.A."/>
            <person name="Auch B."/>
            <person name="Kono T."/>
            <person name="Mallez S."/>
            <person name="Becker A."/>
            <person name="Gohl D.M."/>
            <person name="Silverstein K.A.T."/>
            <person name="Koren S."/>
            <person name="Bechman K.B."/>
            <person name="Herman A."/>
            <person name="Abrahante J.E."/>
            <person name="Garbe J."/>
        </authorList>
    </citation>
    <scope>NUCLEOTIDE SEQUENCE</scope>
    <source>
        <strain evidence="1">Duluth1</strain>
        <tissue evidence="1">Whole animal</tissue>
    </source>
</reference>
<proteinExistence type="predicted"/>
<name>A0A9D3YCJ9_DREPO</name>
<sequence>MDAYISATHTIRSGILRSKHATAAARRPNISSLDGDLRAEITRESIMQYKVSLGDLLVSMNTADAMDMKILRSFGV</sequence>
<dbReference type="Proteomes" id="UP000828390">
    <property type="component" value="Unassembled WGS sequence"/>
</dbReference>
<organism evidence="1 2">
    <name type="scientific">Dreissena polymorpha</name>
    <name type="common">Zebra mussel</name>
    <name type="synonym">Mytilus polymorpha</name>
    <dbReference type="NCBI Taxonomy" id="45954"/>
    <lineage>
        <taxon>Eukaryota</taxon>
        <taxon>Metazoa</taxon>
        <taxon>Spiralia</taxon>
        <taxon>Lophotrochozoa</taxon>
        <taxon>Mollusca</taxon>
        <taxon>Bivalvia</taxon>
        <taxon>Autobranchia</taxon>
        <taxon>Heteroconchia</taxon>
        <taxon>Euheterodonta</taxon>
        <taxon>Imparidentia</taxon>
        <taxon>Neoheterodontei</taxon>
        <taxon>Myida</taxon>
        <taxon>Dreissenoidea</taxon>
        <taxon>Dreissenidae</taxon>
        <taxon>Dreissena</taxon>
    </lineage>
</organism>
<reference evidence="1" key="1">
    <citation type="journal article" date="2019" name="bioRxiv">
        <title>The Genome of the Zebra Mussel, Dreissena polymorpha: A Resource for Invasive Species Research.</title>
        <authorList>
            <person name="McCartney M.A."/>
            <person name="Auch B."/>
            <person name="Kono T."/>
            <person name="Mallez S."/>
            <person name="Zhang Y."/>
            <person name="Obille A."/>
            <person name="Becker A."/>
            <person name="Abrahante J.E."/>
            <person name="Garbe J."/>
            <person name="Badalamenti J.P."/>
            <person name="Herman A."/>
            <person name="Mangelson H."/>
            <person name="Liachko I."/>
            <person name="Sullivan S."/>
            <person name="Sone E.D."/>
            <person name="Koren S."/>
            <person name="Silverstein K.A.T."/>
            <person name="Beckman K.B."/>
            <person name="Gohl D.M."/>
        </authorList>
    </citation>
    <scope>NUCLEOTIDE SEQUENCE</scope>
    <source>
        <strain evidence="1">Duluth1</strain>
        <tissue evidence="1">Whole animal</tissue>
    </source>
</reference>
<comment type="caution">
    <text evidence="1">The sequence shown here is derived from an EMBL/GenBank/DDBJ whole genome shotgun (WGS) entry which is preliminary data.</text>
</comment>
<dbReference type="AlphaFoldDB" id="A0A9D3YCJ9"/>